<dbReference type="AlphaFoldDB" id="A0AA36JEU6"/>
<evidence type="ECO:0000256" key="1">
    <source>
        <dbReference type="SAM" id="MobiDB-lite"/>
    </source>
</evidence>
<protein>
    <submittedName>
        <fullName evidence="2">Uncharacterized protein</fullName>
    </submittedName>
</protein>
<sequence>MAQAAVTAMARSLQHMAEQAPTDRAEHMRSLVTLLASTPVEPEEVDQVAAELSTDPLGFSAEERDMILQAIRTREAAAPKTRRAAQDYSRLDRFLFASDWQALRNMASARSRAASSAGRATSEGQLVACAARVPLRSTHQTVQLEQQGVAPVQAGLQALVSALTGYSSGHTQSPPLLRNLQIFSNAGAVAGPSVPRRATTESLALTDSQRTLCSSSRLGLGQELEGPATQPAPSPQPLAISLSAPSAQEAKQAGPVEGAAEIALCSAEASAEDQVHEMEAALRKKAGLPATSRKNKADPEQGLQGRGMTRPAAKHELKRPAAKLELKRPAASHDPNHQEASRGMKRPAAREAKDVSANLKRPAAKAKAESKPPSAGRGLPEITERQRLLRKPEGCGGCRNRPGCCPSCWIKRGLRKVQ</sequence>
<dbReference type="EMBL" id="CAUJNA010003538">
    <property type="protein sequence ID" value="CAJ1404384.1"/>
    <property type="molecule type" value="Genomic_DNA"/>
</dbReference>
<reference evidence="2" key="1">
    <citation type="submission" date="2023-08" db="EMBL/GenBank/DDBJ databases">
        <authorList>
            <person name="Chen Y."/>
            <person name="Shah S."/>
            <person name="Dougan E. K."/>
            <person name="Thang M."/>
            <person name="Chan C."/>
        </authorList>
    </citation>
    <scope>NUCLEOTIDE SEQUENCE</scope>
</reference>
<comment type="caution">
    <text evidence="2">The sequence shown here is derived from an EMBL/GenBank/DDBJ whole genome shotgun (WGS) entry which is preliminary data.</text>
</comment>
<keyword evidence="3" id="KW-1185">Reference proteome</keyword>
<dbReference type="Proteomes" id="UP001178507">
    <property type="component" value="Unassembled WGS sequence"/>
</dbReference>
<evidence type="ECO:0000313" key="3">
    <source>
        <dbReference type="Proteomes" id="UP001178507"/>
    </source>
</evidence>
<evidence type="ECO:0000313" key="2">
    <source>
        <dbReference type="EMBL" id="CAJ1404384.1"/>
    </source>
</evidence>
<gene>
    <name evidence="2" type="ORF">EVOR1521_LOCUS26837</name>
</gene>
<accession>A0AA36JEU6</accession>
<name>A0AA36JEU6_9DINO</name>
<feature type="region of interest" description="Disordered" evidence="1">
    <location>
        <begin position="221"/>
        <end position="240"/>
    </location>
</feature>
<proteinExistence type="predicted"/>
<organism evidence="2 3">
    <name type="scientific">Effrenium voratum</name>
    <dbReference type="NCBI Taxonomy" id="2562239"/>
    <lineage>
        <taxon>Eukaryota</taxon>
        <taxon>Sar</taxon>
        <taxon>Alveolata</taxon>
        <taxon>Dinophyceae</taxon>
        <taxon>Suessiales</taxon>
        <taxon>Symbiodiniaceae</taxon>
        <taxon>Effrenium</taxon>
    </lineage>
</organism>
<feature type="compositionally biased region" description="Basic and acidic residues" evidence="1">
    <location>
        <begin position="334"/>
        <end position="354"/>
    </location>
</feature>
<feature type="compositionally biased region" description="Basic and acidic residues" evidence="1">
    <location>
        <begin position="313"/>
        <end position="328"/>
    </location>
</feature>
<feature type="region of interest" description="Disordered" evidence="1">
    <location>
        <begin position="284"/>
        <end position="385"/>
    </location>
</feature>